<evidence type="ECO:0000313" key="2">
    <source>
        <dbReference type="EMBL" id="NME97439.1"/>
    </source>
</evidence>
<feature type="coiled-coil region" evidence="1">
    <location>
        <begin position="5"/>
        <end position="57"/>
    </location>
</feature>
<gene>
    <name evidence="2" type="ORF">HF838_04115</name>
</gene>
<evidence type="ECO:0000256" key="1">
    <source>
        <dbReference type="SAM" id="Coils"/>
    </source>
</evidence>
<proteinExistence type="predicted"/>
<protein>
    <submittedName>
        <fullName evidence="2">Uncharacterized protein</fullName>
    </submittedName>
</protein>
<evidence type="ECO:0000313" key="3">
    <source>
        <dbReference type="Proteomes" id="UP000561326"/>
    </source>
</evidence>
<dbReference type="Proteomes" id="UP000561326">
    <property type="component" value="Unassembled WGS sequence"/>
</dbReference>
<reference evidence="2 3" key="1">
    <citation type="submission" date="2020-04" db="EMBL/GenBank/DDBJ databases">
        <authorList>
            <person name="Hitch T.C.A."/>
            <person name="Wylensek D."/>
            <person name="Clavel T."/>
        </authorList>
    </citation>
    <scope>NUCLEOTIDE SEQUENCE [LARGE SCALE GENOMIC DNA]</scope>
    <source>
        <strain evidence="2 3">WB01_D5_05</strain>
    </source>
</reference>
<sequence length="92" mass="10465">MEAILKQILEKLNSMDEDIKELKNTQKKVADGQEALTAGMNKQFEEIKNDLRILKEQTVRASELQSPVADVQKQVDDLATDVRLIKRAITNQ</sequence>
<dbReference type="RefSeq" id="WP_168974583.1">
    <property type="nucleotide sequence ID" value="NZ_JABAGO010000004.1"/>
</dbReference>
<comment type="caution">
    <text evidence="2">The sequence shown here is derived from an EMBL/GenBank/DDBJ whole genome shotgun (WGS) entry which is preliminary data.</text>
</comment>
<name>A0A848CSW3_ANEAE</name>
<keyword evidence="1" id="KW-0175">Coiled coil</keyword>
<dbReference type="EMBL" id="JABAGO010000004">
    <property type="protein sequence ID" value="NME97439.1"/>
    <property type="molecule type" value="Genomic_DNA"/>
</dbReference>
<organism evidence="2 3">
    <name type="scientific">Aneurinibacillus aneurinilyticus</name>
    <name type="common">Bacillus aneurinolyticus</name>
    <dbReference type="NCBI Taxonomy" id="1391"/>
    <lineage>
        <taxon>Bacteria</taxon>
        <taxon>Bacillati</taxon>
        <taxon>Bacillota</taxon>
        <taxon>Bacilli</taxon>
        <taxon>Bacillales</taxon>
        <taxon>Paenibacillaceae</taxon>
        <taxon>Aneurinibacillus group</taxon>
        <taxon>Aneurinibacillus</taxon>
    </lineage>
</organism>
<dbReference type="AlphaFoldDB" id="A0A848CSW3"/>
<accession>A0A848CSW3</accession>